<dbReference type="InterPro" id="IPR011006">
    <property type="entry name" value="CheY-like_superfamily"/>
</dbReference>
<keyword evidence="1 5" id="KW-0963">Cytoplasm</keyword>
<sequence>MINVMIVDDSAVVRQTLSEVLSNESDISVLATASDPYDAVEKLKHKIPDVIILDIEMPKMDGLTFLKKIMSQHPIPVIICSSKAEEGSQNVFQAMQFGAVDIIQKPKIGTKEFLEESRVMITDAVRAAHLTRVKKISSSVPAVAPKLTADVILPMGSPNVSIETTESVIVVGASTGGTEALRVFLEQLPIDCPGVVIVQHMPEHFTAAFASRLDGICAVNIKEAEDNDTVLRGRVLIAPGNKHLLLKRSGARYYVEIKNGPLVSRHRPSVDVLFRSTARYAGKNAIGVIMTGMGDDGAKGMLEMKQAGAFNFAQDEQSCVVFGMPKEAIKIGAVDKIATLNDLADLVIKKSKAR</sequence>
<dbReference type="RefSeq" id="WP_230754507.1">
    <property type="nucleotide sequence ID" value="NZ_JAINWA010000001.1"/>
</dbReference>
<gene>
    <name evidence="5" type="primary">cheB</name>
    <name evidence="10" type="ORF">K7J14_06450</name>
</gene>
<comment type="subcellular location">
    <subcellularLocation>
        <location evidence="5">Cytoplasm</location>
    </subcellularLocation>
</comment>
<comment type="catalytic activity">
    <reaction evidence="5">
        <text>L-glutaminyl-[protein] + H2O = L-glutamyl-[protein] + NH4(+)</text>
        <dbReference type="Rhea" id="RHEA:16441"/>
        <dbReference type="Rhea" id="RHEA-COMP:10207"/>
        <dbReference type="Rhea" id="RHEA-COMP:10208"/>
        <dbReference type="ChEBI" id="CHEBI:15377"/>
        <dbReference type="ChEBI" id="CHEBI:28938"/>
        <dbReference type="ChEBI" id="CHEBI:29973"/>
        <dbReference type="ChEBI" id="CHEBI:30011"/>
        <dbReference type="EC" id="3.5.1.44"/>
    </reaction>
</comment>
<dbReference type="GO" id="GO:0005737">
    <property type="term" value="C:cytoplasm"/>
    <property type="evidence" value="ECO:0007669"/>
    <property type="project" value="UniProtKB-SubCell"/>
</dbReference>
<feature type="active site" evidence="5 6">
    <location>
        <position position="174"/>
    </location>
</feature>
<evidence type="ECO:0000259" key="9">
    <source>
        <dbReference type="PROSITE" id="PS50122"/>
    </source>
</evidence>
<dbReference type="PROSITE" id="PS50110">
    <property type="entry name" value="RESPONSE_REGULATORY"/>
    <property type="match status" value="1"/>
</dbReference>
<dbReference type="InterPro" id="IPR000673">
    <property type="entry name" value="Sig_transdc_resp-reg_Me-estase"/>
</dbReference>
<dbReference type="Gene3D" id="3.40.50.2300">
    <property type="match status" value="1"/>
</dbReference>
<dbReference type="GO" id="GO:0000156">
    <property type="term" value="F:phosphorelay response regulator activity"/>
    <property type="evidence" value="ECO:0007669"/>
    <property type="project" value="InterPro"/>
</dbReference>
<name>A0AAE3JII7_9SPIR</name>
<protein>
    <recommendedName>
        <fullName evidence="5">Protein-glutamate methylesterase/protein-glutamine glutaminase</fullName>
        <ecNumber evidence="5">3.1.1.61</ecNumber>
        <ecNumber evidence="5">3.5.1.44</ecNumber>
    </recommendedName>
</protein>
<dbReference type="CDD" id="cd16432">
    <property type="entry name" value="CheB_Rec"/>
    <property type="match status" value="1"/>
</dbReference>
<feature type="modified residue" description="4-aspartylphosphate" evidence="5 7">
    <location>
        <position position="54"/>
    </location>
</feature>
<dbReference type="InterPro" id="IPR001789">
    <property type="entry name" value="Sig_transdc_resp-reg_receiver"/>
</dbReference>
<dbReference type="PANTHER" id="PTHR42872:SF6">
    <property type="entry name" value="PROTEIN-GLUTAMATE METHYLESTERASE_PROTEIN-GLUTAMINE GLUTAMINASE"/>
    <property type="match status" value="1"/>
</dbReference>
<dbReference type="CDD" id="cd17541">
    <property type="entry name" value="REC_CheB-like"/>
    <property type="match status" value="1"/>
</dbReference>
<evidence type="ECO:0000256" key="4">
    <source>
        <dbReference type="ARBA" id="ARBA00048267"/>
    </source>
</evidence>
<evidence type="ECO:0000313" key="11">
    <source>
        <dbReference type="Proteomes" id="UP001198163"/>
    </source>
</evidence>
<keyword evidence="11" id="KW-1185">Reference proteome</keyword>
<reference evidence="10" key="1">
    <citation type="submission" date="2021-08" db="EMBL/GenBank/DDBJ databases">
        <title>Comparative analyses of Brucepasteria parasyntrophica and Teretinema zuelzerae.</title>
        <authorList>
            <person name="Song Y."/>
            <person name="Brune A."/>
        </authorList>
    </citation>
    <scope>NUCLEOTIDE SEQUENCE</scope>
    <source>
        <strain evidence="10">DSM 1903</strain>
    </source>
</reference>
<dbReference type="GO" id="GO:0006935">
    <property type="term" value="P:chemotaxis"/>
    <property type="evidence" value="ECO:0007669"/>
    <property type="project" value="UniProtKB-UniRule"/>
</dbReference>
<comment type="caution">
    <text evidence="10">The sequence shown here is derived from an EMBL/GenBank/DDBJ whole genome shotgun (WGS) entry which is preliminary data.</text>
</comment>
<keyword evidence="3 5" id="KW-0378">Hydrolase</keyword>
<accession>A0AAE3JII7</accession>
<comment type="similarity">
    <text evidence="5">Belongs to the CheB family.</text>
</comment>
<dbReference type="GO" id="GO:0050568">
    <property type="term" value="F:protein-glutamine glutaminase activity"/>
    <property type="evidence" value="ECO:0007669"/>
    <property type="project" value="UniProtKB-UniRule"/>
</dbReference>
<evidence type="ECO:0000313" key="10">
    <source>
        <dbReference type="EMBL" id="MCD1654343.1"/>
    </source>
</evidence>
<evidence type="ECO:0000256" key="6">
    <source>
        <dbReference type="PROSITE-ProRule" id="PRU00050"/>
    </source>
</evidence>
<comment type="domain">
    <text evidence="5">Contains a C-terminal catalytic domain, and an N-terminal region which modulates catalytic activity.</text>
</comment>
<dbReference type="InterPro" id="IPR008248">
    <property type="entry name" value="CheB-like"/>
</dbReference>
<comment type="function">
    <text evidence="5">Involved in chemotaxis. Part of a chemotaxis signal transduction system that modulates chemotaxis in response to various stimuli. Catalyzes the demethylation of specific methylglutamate residues introduced into the chemoreceptors (methyl-accepting chemotaxis proteins or MCP) by CheR. Also mediates the irreversible deamidation of specific glutamine residues to glutamic acid.</text>
</comment>
<dbReference type="PROSITE" id="PS50122">
    <property type="entry name" value="CHEB"/>
    <property type="match status" value="1"/>
</dbReference>
<dbReference type="EC" id="3.1.1.61" evidence="5"/>
<organism evidence="10 11">
    <name type="scientific">Teretinema zuelzerae</name>
    <dbReference type="NCBI Taxonomy" id="156"/>
    <lineage>
        <taxon>Bacteria</taxon>
        <taxon>Pseudomonadati</taxon>
        <taxon>Spirochaetota</taxon>
        <taxon>Spirochaetia</taxon>
        <taxon>Spirochaetales</taxon>
        <taxon>Treponemataceae</taxon>
        <taxon>Teretinema</taxon>
    </lineage>
</organism>
<keyword evidence="2 5" id="KW-0145">Chemotaxis</keyword>
<dbReference type="Pfam" id="PF01339">
    <property type="entry name" value="CheB_methylest"/>
    <property type="match status" value="1"/>
</dbReference>
<keyword evidence="5 7" id="KW-0597">Phosphoprotein</keyword>
<dbReference type="Gene3D" id="3.40.50.180">
    <property type="entry name" value="Methylesterase CheB, C-terminal domain"/>
    <property type="match status" value="1"/>
</dbReference>
<dbReference type="AlphaFoldDB" id="A0AAE3JII7"/>
<dbReference type="NCBIfam" id="NF001965">
    <property type="entry name" value="PRK00742.1"/>
    <property type="match status" value="1"/>
</dbReference>
<evidence type="ECO:0000259" key="8">
    <source>
        <dbReference type="PROSITE" id="PS50110"/>
    </source>
</evidence>
<dbReference type="Proteomes" id="UP001198163">
    <property type="component" value="Unassembled WGS sequence"/>
</dbReference>
<evidence type="ECO:0000256" key="2">
    <source>
        <dbReference type="ARBA" id="ARBA00022500"/>
    </source>
</evidence>
<evidence type="ECO:0000256" key="3">
    <source>
        <dbReference type="ARBA" id="ARBA00022801"/>
    </source>
</evidence>
<evidence type="ECO:0000256" key="7">
    <source>
        <dbReference type="PROSITE-ProRule" id="PRU00169"/>
    </source>
</evidence>
<feature type="domain" description="CheB-type methylesterase" evidence="9">
    <location>
        <begin position="162"/>
        <end position="354"/>
    </location>
</feature>
<comment type="PTM">
    <text evidence="5">Phosphorylated by CheA. Phosphorylation of the N-terminal regulatory domain activates the methylesterase activity.</text>
</comment>
<evidence type="ECO:0000256" key="5">
    <source>
        <dbReference type="HAMAP-Rule" id="MF_00099"/>
    </source>
</evidence>
<feature type="domain" description="Response regulatory" evidence="8">
    <location>
        <begin position="3"/>
        <end position="120"/>
    </location>
</feature>
<dbReference type="Pfam" id="PF00072">
    <property type="entry name" value="Response_reg"/>
    <property type="match status" value="1"/>
</dbReference>
<feature type="active site" evidence="5 6">
    <location>
        <position position="200"/>
    </location>
</feature>
<proteinExistence type="inferred from homology"/>
<dbReference type="EMBL" id="JAINWA010000001">
    <property type="protein sequence ID" value="MCD1654343.1"/>
    <property type="molecule type" value="Genomic_DNA"/>
</dbReference>
<dbReference type="NCBIfam" id="NF009206">
    <property type="entry name" value="PRK12555.1"/>
    <property type="match status" value="1"/>
</dbReference>
<dbReference type="PANTHER" id="PTHR42872">
    <property type="entry name" value="PROTEIN-GLUTAMATE METHYLESTERASE/PROTEIN-GLUTAMINE GLUTAMINASE"/>
    <property type="match status" value="1"/>
</dbReference>
<dbReference type="SUPFAM" id="SSF52738">
    <property type="entry name" value="Methylesterase CheB, C-terminal domain"/>
    <property type="match status" value="1"/>
</dbReference>
<evidence type="ECO:0000256" key="1">
    <source>
        <dbReference type="ARBA" id="ARBA00022490"/>
    </source>
</evidence>
<dbReference type="PIRSF" id="PIRSF000876">
    <property type="entry name" value="RR_chemtxs_CheB"/>
    <property type="match status" value="1"/>
</dbReference>
<feature type="active site" evidence="5 6">
    <location>
        <position position="296"/>
    </location>
</feature>
<dbReference type="HAMAP" id="MF_00099">
    <property type="entry name" value="CheB_chemtxs"/>
    <property type="match status" value="1"/>
</dbReference>
<dbReference type="SMART" id="SM00448">
    <property type="entry name" value="REC"/>
    <property type="match status" value="1"/>
</dbReference>
<dbReference type="EC" id="3.5.1.44" evidence="5"/>
<dbReference type="SUPFAM" id="SSF52172">
    <property type="entry name" value="CheY-like"/>
    <property type="match status" value="1"/>
</dbReference>
<dbReference type="GO" id="GO:0008984">
    <property type="term" value="F:protein-glutamate methylesterase activity"/>
    <property type="evidence" value="ECO:0007669"/>
    <property type="project" value="UniProtKB-UniRule"/>
</dbReference>
<comment type="catalytic activity">
    <reaction evidence="4 5">
        <text>[protein]-L-glutamate 5-O-methyl ester + H2O = L-glutamyl-[protein] + methanol + H(+)</text>
        <dbReference type="Rhea" id="RHEA:23236"/>
        <dbReference type="Rhea" id="RHEA-COMP:10208"/>
        <dbReference type="Rhea" id="RHEA-COMP:10311"/>
        <dbReference type="ChEBI" id="CHEBI:15377"/>
        <dbReference type="ChEBI" id="CHEBI:15378"/>
        <dbReference type="ChEBI" id="CHEBI:17790"/>
        <dbReference type="ChEBI" id="CHEBI:29973"/>
        <dbReference type="ChEBI" id="CHEBI:82795"/>
        <dbReference type="EC" id="3.1.1.61"/>
    </reaction>
</comment>
<dbReference type="InterPro" id="IPR035909">
    <property type="entry name" value="CheB_C"/>
</dbReference>